<evidence type="ECO:0000313" key="1">
    <source>
        <dbReference type="EMBL" id="KIL47038.1"/>
    </source>
</evidence>
<dbReference type="AlphaFoldDB" id="A0A0C2VST8"/>
<proteinExistence type="predicted"/>
<dbReference type="Proteomes" id="UP000031972">
    <property type="component" value="Unassembled WGS sequence"/>
</dbReference>
<dbReference type="EMBL" id="JXRR01000015">
    <property type="protein sequence ID" value="KIL47038.1"/>
    <property type="molecule type" value="Genomic_DNA"/>
</dbReference>
<name>A0A0C2VST8_9BACL</name>
<protein>
    <submittedName>
        <fullName evidence="1">Uncharacterized protein</fullName>
    </submittedName>
</protein>
<gene>
    <name evidence="1" type="ORF">KR50_23600</name>
</gene>
<accession>A0A0C2VST8</accession>
<comment type="caution">
    <text evidence="1">The sequence shown here is derived from an EMBL/GenBank/DDBJ whole genome shotgun (WGS) entry which is preliminary data.</text>
</comment>
<keyword evidence="2" id="KW-1185">Reference proteome</keyword>
<organism evidence="1 2">
    <name type="scientific">Jeotgalibacillus campisalis</name>
    <dbReference type="NCBI Taxonomy" id="220754"/>
    <lineage>
        <taxon>Bacteria</taxon>
        <taxon>Bacillati</taxon>
        <taxon>Bacillota</taxon>
        <taxon>Bacilli</taxon>
        <taxon>Bacillales</taxon>
        <taxon>Caryophanaceae</taxon>
        <taxon>Jeotgalibacillus</taxon>
    </lineage>
</organism>
<evidence type="ECO:0000313" key="2">
    <source>
        <dbReference type="Proteomes" id="UP000031972"/>
    </source>
</evidence>
<reference evidence="1 2" key="1">
    <citation type="submission" date="2015-01" db="EMBL/GenBank/DDBJ databases">
        <title>Jeotgalibacillus campisalis genome sequencing.</title>
        <authorList>
            <person name="Goh K.M."/>
            <person name="Chan K.-G."/>
            <person name="Yaakop A.S."/>
            <person name="Ee R."/>
            <person name="Gan H.M."/>
            <person name="Chan C.S."/>
        </authorList>
    </citation>
    <scope>NUCLEOTIDE SEQUENCE [LARGE SCALE GENOMIC DNA]</scope>
    <source>
        <strain evidence="1 2">SF-57</strain>
    </source>
</reference>
<sequence length="37" mass="4228">MAHKKEAPFKNECSPLYLPALTAFLNQLTVFQTSLFK</sequence>
<dbReference type="PATRIC" id="fig|220754.4.peg.2376"/>